<evidence type="ECO:0000256" key="3">
    <source>
        <dbReference type="SAM" id="MobiDB-lite"/>
    </source>
</evidence>
<dbReference type="InterPro" id="IPR008939">
    <property type="entry name" value="Lytic_TGlycosylase_superhlx_U"/>
</dbReference>
<organism evidence="4 5">
    <name type="scientific">Engelhardtia mirabilis</name>
    <dbReference type="NCBI Taxonomy" id="2528011"/>
    <lineage>
        <taxon>Bacteria</taxon>
        <taxon>Pseudomonadati</taxon>
        <taxon>Planctomycetota</taxon>
        <taxon>Planctomycetia</taxon>
        <taxon>Planctomycetia incertae sedis</taxon>
        <taxon>Engelhardtia</taxon>
    </lineage>
</organism>
<evidence type="ECO:0000313" key="4">
    <source>
        <dbReference type="EMBL" id="QDU70020.1"/>
    </source>
</evidence>
<dbReference type="SUPFAM" id="SSF48435">
    <property type="entry name" value="Bacterial muramidases"/>
    <property type="match status" value="1"/>
</dbReference>
<sequence length="411" mass="43091">MLRHTGLVTTALGLVIFGPNAASELLGQDAQPRDPLTQAWFDTVQSIGTLEGLSNQLDRKQSGAIANLLRNTEEPLGDAAERQTRIDELQREIDRMRSELEVMRTRILAPKPVEQAEQPGQGANKGTRISAATVGMTAAERRALITGDAPEPATDVESILAAARARVLAEAAQAGVSTGNTPLISPPSSVPANATGSLAGNPAGGTQNANTPLFAPPTQPVPGLPPSRETIDSMETTLVLAPGGAGTRALNLGIGAPPTSESSAAVDPSAAQDAVAAGTAPITERIAAANSEYNAAAEAELRARIAGAYSADTVLQGRAAYFAEDYERALAILAPIIDDPRAVYWTGRTYEKLGRSKDAMRAYESVLALPDAGDLAVKAKTDLDFLRWKWEHMQEFGIAEQSGARTGTANR</sequence>
<dbReference type="GO" id="GO:0042597">
    <property type="term" value="C:periplasmic space"/>
    <property type="evidence" value="ECO:0007669"/>
    <property type="project" value="InterPro"/>
</dbReference>
<feature type="coiled-coil region" evidence="2">
    <location>
        <begin position="79"/>
        <end position="106"/>
    </location>
</feature>
<evidence type="ECO:0000256" key="2">
    <source>
        <dbReference type="SAM" id="Coils"/>
    </source>
</evidence>
<accession>A0A518BSS2</accession>
<dbReference type="EMBL" id="CP036287">
    <property type="protein sequence ID" value="QDU70020.1"/>
    <property type="molecule type" value="Genomic_DNA"/>
</dbReference>
<dbReference type="Gene3D" id="1.25.40.10">
    <property type="entry name" value="Tetratricopeptide repeat domain"/>
    <property type="match status" value="1"/>
</dbReference>
<keyword evidence="5" id="KW-1185">Reference proteome</keyword>
<dbReference type="InterPro" id="IPR011990">
    <property type="entry name" value="TPR-like_helical_dom_sf"/>
</dbReference>
<dbReference type="AlphaFoldDB" id="A0A518BSS2"/>
<proteinExistence type="predicted"/>
<evidence type="ECO:0008006" key="6">
    <source>
        <dbReference type="Google" id="ProtNLM"/>
    </source>
</evidence>
<keyword evidence="1" id="KW-0732">Signal</keyword>
<evidence type="ECO:0000313" key="5">
    <source>
        <dbReference type="Proteomes" id="UP000316921"/>
    </source>
</evidence>
<reference evidence="4 5" key="1">
    <citation type="submission" date="2019-02" db="EMBL/GenBank/DDBJ databases">
        <title>Deep-cultivation of Planctomycetes and their phenomic and genomic characterization uncovers novel biology.</title>
        <authorList>
            <person name="Wiegand S."/>
            <person name="Jogler M."/>
            <person name="Boedeker C."/>
            <person name="Pinto D."/>
            <person name="Vollmers J."/>
            <person name="Rivas-Marin E."/>
            <person name="Kohn T."/>
            <person name="Peeters S.H."/>
            <person name="Heuer A."/>
            <person name="Rast P."/>
            <person name="Oberbeckmann S."/>
            <person name="Bunk B."/>
            <person name="Jeske O."/>
            <person name="Meyerdierks A."/>
            <person name="Storesund J.E."/>
            <person name="Kallscheuer N."/>
            <person name="Luecker S."/>
            <person name="Lage O.M."/>
            <person name="Pohl T."/>
            <person name="Merkel B.J."/>
            <person name="Hornburger P."/>
            <person name="Mueller R.-W."/>
            <person name="Bruemmer F."/>
            <person name="Labrenz M."/>
            <person name="Spormann A.M."/>
            <person name="Op den Camp H."/>
            <person name="Overmann J."/>
            <person name="Amann R."/>
            <person name="Jetten M.S.M."/>
            <person name="Mascher T."/>
            <person name="Medema M.H."/>
            <person name="Devos D.P."/>
            <person name="Kaster A.-K."/>
            <person name="Ovreas L."/>
            <person name="Rohde M."/>
            <person name="Galperin M.Y."/>
            <person name="Jogler C."/>
        </authorList>
    </citation>
    <scope>NUCLEOTIDE SEQUENCE [LARGE SCALE GENOMIC DNA]</scope>
    <source>
        <strain evidence="4 5">Pla133</strain>
    </source>
</reference>
<dbReference type="KEGG" id="pbap:Pla133_51430"/>
<gene>
    <name evidence="4" type="ORF">Pla133_51430</name>
</gene>
<keyword evidence="2" id="KW-0175">Coiled coil</keyword>
<dbReference type="RefSeq" id="WP_145070467.1">
    <property type="nucleotide sequence ID" value="NZ_CP036287.1"/>
</dbReference>
<protein>
    <recommendedName>
        <fullName evidence="6">Tetratricopeptide repeat protein</fullName>
    </recommendedName>
</protein>
<feature type="region of interest" description="Disordered" evidence="3">
    <location>
        <begin position="175"/>
        <end position="229"/>
    </location>
</feature>
<evidence type="ECO:0000256" key="1">
    <source>
        <dbReference type="ARBA" id="ARBA00022729"/>
    </source>
</evidence>
<feature type="compositionally biased region" description="Polar residues" evidence="3">
    <location>
        <begin position="190"/>
        <end position="211"/>
    </location>
</feature>
<feature type="compositionally biased region" description="Pro residues" evidence="3">
    <location>
        <begin position="214"/>
        <end position="225"/>
    </location>
</feature>
<dbReference type="Proteomes" id="UP000316921">
    <property type="component" value="Chromosome"/>
</dbReference>
<dbReference type="GO" id="GO:0004553">
    <property type="term" value="F:hydrolase activity, hydrolyzing O-glycosyl compounds"/>
    <property type="evidence" value="ECO:0007669"/>
    <property type="project" value="InterPro"/>
</dbReference>
<name>A0A518BSS2_9BACT</name>